<dbReference type="Pfam" id="PF06605">
    <property type="entry name" value="Prophage_tail"/>
    <property type="match status" value="1"/>
</dbReference>
<evidence type="ECO:0000256" key="2">
    <source>
        <dbReference type="ARBA" id="ARBA00022732"/>
    </source>
</evidence>
<reference evidence="6" key="1">
    <citation type="journal article" date="2021" name="Proc. Natl. Acad. Sci. U.S.A.">
        <title>A Catalog of Tens of Thousands of Viruses from Human Metagenomes Reveals Hidden Associations with Chronic Diseases.</title>
        <authorList>
            <person name="Tisza M.J."/>
            <person name="Buck C.B."/>
        </authorList>
    </citation>
    <scope>NUCLEOTIDE SEQUENCE</scope>
    <source>
        <strain evidence="6">Ct5Tq8</strain>
    </source>
</reference>
<name>A0A8S5NEI5_9CAUD</name>
<keyword evidence="3" id="KW-0175">Coiled coil</keyword>
<evidence type="ECO:0000259" key="5">
    <source>
        <dbReference type="PROSITE" id="PS51688"/>
    </source>
</evidence>
<dbReference type="EMBL" id="BK015138">
    <property type="protein sequence ID" value="DAD92507.1"/>
    <property type="molecule type" value="Genomic_DNA"/>
</dbReference>
<feature type="compositionally biased region" description="Polar residues" evidence="4">
    <location>
        <begin position="677"/>
        <end position="697"/>
    </location>
</feature>
<dbReference type="GO" id="GO:0098015">
    <property type="term" value="C:virus tail"/>
    <property type="evidence" value="ECO:0007669"/>
    <property type="project" value="UniProtKB-KW"/>
</dbReference>
<comment type="subcellular location">
    <subcellularLocation>
        <location evidence="1">Virion</location>
    </subcellularLocation>
</comment>
<dbReference type="PANTHER" id="PTHR24637">
    <property type="entry name" value="COLLAGEN"/>
    <property type="match status" value="1"/>
</dbReference>
<sequence length="2131" mass="230159">MYRFELGNTTRVYDEIQGGVSVILYFTDRHMNVLGQASTHLPEGLRVSDDLKTEEVEAGVATLEFTLNYTEKTRKEASRYGAVGNYILRKNGEEEEFYTIITSEENVFKQEVEIYAEDAGMDLLNETVGAYAADKAYPASYYVEKFSYDSGFEVGLNEVSNLNRKLSWEGETTASERILSVATQFDAEVSYSFEIDRLRIRHKYINLHKKRGTDSGRELRINREINNIIVKSSVEDLATALSVTGGYPEESETPITLKGYKYDDGDIYLSGSTLYSRSAVAKWSRYLSEKGSGTGHIVQSYTYDTTSQSELCNRAVSKLKKIYDAAVSYEVELAYLPDGIKIGDTVNIVDDTGELYLSARIMKLESSICNDEYTATLGEYKLKSSGISEKMESLASQFEKLAKNRTFYTWVVFADTETGGGISLKSAGKTYMGIAYNQTTKQPVLTDPSIYTWVKVVGEQGIAGEPGKNGLTSFFHVRYADVPNPTANQLRKDTGKYIGTYVDYILEDSTDPTKYTWRKFQGDDGEDGADGTPGENGANGETSYLHIAYATSADGKTGFSTTNAVDKTYIGQYVDFTKADSTNPAKYRWSKFQGPKGDKGAPGEQGLRGLQGDKGDQGIQGPKGADGKDGKTTYFHIKYSAVSNPTSASQMTETPSKYIGTYVDFTQTDSDDPKKYSWQQLEGSQGPQGKQGISGTNGADGKTSYLHIKYSNDGGKTFTGNSGEDIGAYIGTCVDYAKDDPTSVGMYKWAKIKGEAGAKGDKGDTGKGVKSTSVAYQVSTSGTTVPTGTWSGSVPSASAGQYLWTRTIITYTDNTTSTIYSVGRMGTNGANGTNGKSIGSVVNYYLATASSSGVTTATSGWTTAVQSVSAAKKYLWNYEVVKYTDGTVASTTMPCVIGSYGDQGSKGDKGDTGSTGNGIKSITEHYAVSTSNSTVPTSWSSTVPTMTESNKYLWNYETITYTNGTTVDTTKRVIGVYGNKGATGATGSHGYSLVANVVRDAFTESQWTIYGTINHEETWSSTSGIRNGCRIGDMFAIVGTATDTKNAHVAYYRSNTASGELKGLCISHTIIPRGATGATGSKGDKGDTGATGKGVKSTAVTYQASSSGTTIPTGVWSATPPATSADKPYFWTRTIITYTYNTTSTAYNVGSTPEGIVVGGRNLLVGTHKSPITYTYPTSGYADKCSWKTTVLLNGSVYTLSFWAKSSVNGDKIRVHFYNPSNIISVVGSQGQRSTAIDGLCDFVLTTTMTKYWVTYTIPKGGNSTRSVIIPRLGLDVTGTGTLTFQWEKLEEGNMATDWTPAPEDYVSFVDVEYYLSTSATSLSGGSWSTTAPTWVNGKYMWSRTVTTDGAGNRTYSPNQNGVCIAGAQGATGAKGDKGDTGGTGATGKGVKSIVEQYYKSTSATAMSGGSWSTTYPGWENSKYIWTRSVITYTDKTTTTTTAVCVTGTKGSTGNDGKTSYVHIAYANITYMCEENSSFTLTSATVCRYGKQDKWVYKTLEAGTYTANSTLFGSDPINGIVKEVNKITDFSISDSSGRAYMGQYTDFEQAGSNDASKYVWTKVQGAKGDTGNKGETGASGKNALQPKRNWSGTFTTIGATAIAATTDFNRTPVVGDVFINLDGSSNTGTWQVTAISGTSVTIKLLSYVNSKGETGATGAPGKDANQVVHTVNGNGESNLYVEFATIKITGWYANHPTTFKLAGRGFETTDVQFSFISANNSDPGLDFLRSSGGWSLWIYKKTTSTWGLITRLNEPYGQLRVFNYTQGSGPYTVTWTSTKLASLPSGSINANPLQAAKTATNFMQFTDGTGLEVGNKTSGSWSGYRTKISASAFEILNRAGTTLAYYGDKLIQLGKNAKDAVIELCGGVGKILVETKSGNAALSIQSEYVDIKGVHESVLETSSSSGSCIAGAVDDSFVVNTYSDANNKANFDIGNGSIILESKKKGYQAEVEFYGCGWSGGVYTGAFAPTKAYSEKIMLGDSGRVWERLIVKNSPQVTSDRRAKTNIFPLGESKINKTDIHSELFDRLKPVQYRMLYGDGRICYGFVAQDVVEAMRELGIREDELDLVHHDRKNTEDGYIDTYSMVYTNLIAVITHELQLEKQRRSNLEVEVADLRSELESMRDNISGDTN</sequence>
<accession>A0A8S5NEI5</accession>
<feature type="region of interest" description="Disordered" evidence="4">
    <location>
        <begin position="587"/>
        <end position="630"/>
    </location>
</feature>
<feature type="region of interest" description="Disordered" evidence="4">
    <location>
        <begin position="517"/>
        <end position="540"/>
    </location>
</feature>
<dbReference type="Gene3D" id="1.10.10.10">
    <property type="entry name" value="Winged helix-like DNA-binding domain superfamily/Winged helix DNA-binding domain"/>
    <property type="match status" value="1"/>
</dbReference>
<feature type="region of interest" description="Disordered" evidence="4">
    <location>
        <begin position="670"/>
        <end position="699"/>
    </location>
</feature>
<keyword evidence="2" id="KW-0946">Virion</keyword>
<evidence type="ECO:0000256" key="4">
    <source>
        <dbReference type="SAM" id="MobiDB-lite"/>
    </source>
</evidence>
<dbReference type="InterPro" id="IPR007119">
    <property type="entry name" value="Phage_tail_spike_N"/>
</dbReference>
<dbReference type="InterPro" id="IPR030392">
    <property type="entry name" value="S74_ICA"/>
</dbReference>
<keyword evidence="2" id="KW-1227">Viral tail protein</keyword>
<dbReference type="Pfam" id="PF13884">
    <property type="entry name" value="Peptidase_S74"/>
    <property type="match status" value="1"/>
</dbReference>
<feature type="coiled-coil region" evidence="3">
    <location>
        <begin position="2098"/>
        <end position="2125"/>
    </location>
</feature>
<organism evidence="6">
    <name type="scientific">Myoviridae sp. ct5Tq8</name>
    <dbReference type="NCBI Taxonomy" id="2826612"/>
    <lineage>
        <taxon>Viruses</taxon>
        <taxon>Duplodnaviria</taxon>
        <taxon>Heunggongvirae</taxon>
        <taxon>Uroviricota</taxon>
        <taxon>Caudoviricetes</taxon>
    </lineage>
</organism>
<proteinExistence type="predicted"/>
<protein>
    <submittedName>
        <fullName evidence="6">Tail protein</fullName>
    </submittedName>
</protein>
<evidence type="ECO:0000256" key="1">
    <source>
        <dbReference type="ARBA" id="ARBA00004328"/>
    </source>
</evidence>
<evidence type="ECO:0000313" key="6">
    <source>
        <dbReference type="EMBL" id="DAD92507.1"/>
    </source>
</evidence>
<feature type="domain" description="Peptidase S74" evidence="5">
    <location>
        <begin position="1999"/>
        <end position="2112"/>
    </location>
</feature>
<evidence type="ECO:0000256" key="3">
    <source>
        <dbReference type="SAM" id="Coils"/>
    </source>
</evidence>
<dbReference type="InterPro" id="IPR010572">
    <property type="entry name" value="Tail_dom"/>
</dbReference>
<dbReference type="InterPro" id="IPR036388">
    <property type="entry name" value="WH-like_DNA-bd_sf"/>
</dbReference>
<dbReference type="NCBIfam" id="TIGR01665">
    <property type="entry name" value="put_anti_recept"/>
    <property type="match status" value="1"/>
</dbReference>
<dbReference type="PROSITE" id="PS51688">
    <property type="entry name" value="ICA"/>
    <property type="match status" value="1"/>
</dbReference>